<dbReference type="InterPro" id="IPR044934">
    <property type="entry name" value="Streptopain_sf"/>
</dbReference>
<comment type="caution">
    <text evidence="1">The sequence shown here is derived from an EMBL/GenBank/DDBJ whole genome shotgun (WGS) entry which is preliminary data.</text>
</comment>
<dbReference type="Pfam" id="PF13620">
    <property type="entry name" value="CarboxypepD_reg"/>
    <property type="match status" value="1"/>
</dbReference>
<reference evidence="1 2" key="1">
    <citation type="submission" date="2020-01" db="EMBL/GenBank/DDBJ databases">
        <title>Genome sequence of Desulfovibrio aerotolerans DSM 16695(T).</title>
        <authorList>
            <person name="Karnachuk O."/>
            <person name="Avakyan M."/>
            <person name="Mardanov A."/>
            <person name="Kadnikov V."/>
            <person name="Ravin N."/>
        </authorList>
    </citation>
    <scope>NUCLEOTIDE SEQUENCE [LARGE SCALE GENOMIC DNA]</scope>
    <source>
        <strain evidence="1 2">DSM 16695</strain>
    </source>
</reference>
<dbReference type="SUPFAM" id="SSF49464">
    <property type="entry name" value="Carboxypeptidase regulatory domain-like"/>
    <property type="match status" value="1"/>
</dbReference>
<dbReference type="PRINTS" id="PR00797">
    <property type="entry name" value="STREPTOPAIN"/>
</dbReference>
<sequence>MPLGPDASTSETQRNAIGALTADAGVSVNMDYCQSSGTDTLTAAAAFKNTFGYTNAATAYDSGNNLPATARNTMVNANLDAGYPVLFGITGDGGHAIVGDGYGYNTATLYHHLNMGWSGSDNVWYNLPTIRTDGSIFTSVYKAVYNVYVTGSGEIISGRVLDGEANPVNGATVTATRSGGGTYTATTNAKGIYALAKVPAASTYTVAVTKSGYTFASKQAVTATSTDDSTTTGNVWGLDFADTSAVRTQAPAYLLLLQ</sequence>
<evidence type="ECO:0008006" key="3">
    <source>
        <dbReference type="Google" id="ProtNLM"/>
    </source>
</evidence>
<name>A0A7C9MN73_9BACT</name>
<dbReference type="OrthoDB" id="2235251at2"/>
<evidence type="ECO:0000313" key="1">
    <source>
        <dbReference type="EMBL" id="MYL82452.1"/>
    </source>
</evidence>
<dbReference type="Gene3D" id="3.90.70.50">
    <property type="entry name" value="Peptidase C10, streptopain"/>
    <property type="match status" value="1"/>
</dbReference>
<dbReference type="GO" id="GO:0008234">
    <property type="term" value="F:cysteine-type peptidase activity"/>
    <property type="evidence" value="ECO:0007669"/>
    <property type="project" value="InterPro"/>
</dbReference>
<dbReference type="GO" id="GO:0006508">
    <property type="term" value="P:proteolysis"/>
    <property type="evidence" value="ECO:0007669"/>
    <property type="project" value="InterPro"/>
</dbReference>
<evidence type="ECO:0000313" key="2">
    <source>
        <dbReference type="Proteomes" id="UP000482487"/>
    </source>
</evidence>
<dbReference type="Pfam" id="PF01640">
    <property type="entry name" value="Peptidase_C10"/>
    <property type="match status" value="1"/>
</dbReference>
<dbReference type="InterPro" id="IPR038765">
    <property type="entry name" value="Papain-like_cys_pep_sf"/>
</dbReference>
<accession>A0A7C9MN73</accession>
<dbReference type="InterPro" id="IPR008969">
    <property type="entry name" value="CarboxyPept-like_regulatory"/>
</dbReference>
<protein>
    <recommendedName>
        <fullName evidence="3">Carboxypeptidase regulatory-like domain-containing protein</fullName>
    </recommendedName>
</protein>
<dbReference type="SUPFAM" id="SSF54001">
    <property type="entry name" value="Cysteine proteinases"/>
    <property type="match status" value="1"/>
</dbReference>
<keyword evidence="2" id="KW-1185">Reference proteome</keyword>
<proteinExistence type="predicted"/>
<organism evidence="1 2">
    <name type="scientific">Solidesulfovibrio aerotolerans</name>
    <dbReference type="NCBI Taxonomy" id="295255"/>
    <lineage>
        <taxon>Bacteria</taxon>
        <taxon>Pseudomonadati</taxon>
        <taxon>Thermodesulfobacteriota</taxon>
        <taxon>Desulfovibrionia</taxon>
        <taxon>Desulfovibrionales</taxon>
        <taxon>Desulfovibrionaceae</taxon>
        <taxon>Solidesulfovibrio</taxon>
    </lineage>
</organism>
<dbReference type="InterPro" id="IPR000200">
    <property type="entry name" value="Peptidase_C10"/>
</dbReference>
<dbReference type="EMBL" id="WVUD01000005">
    <property type="protein sequence ID" value="MYL82452.1"/>
    <property type="molecule type" value="Genomic_DNA"/>
</dbReference>
<dbReference type="Proteomes" id="UP000482487">
    <property type="component" value="Unassembled WGS sequence"/>
</dbReference>
<gene>
    <name evidence="1" type="ORF">GTA51_04775</name>
</gene>
<dbReference type="AlphaFoldDB" id="A0A7C9MN73"/>
<dbReference type="Gene3D" id="2.60.40.1120">
    <property type="entry name" value="Carboxypeptidase-like, regulatory domain"/>
    <property type="match status" value="1"/>
</dbReference>